<feature type="transmembrane region" description="Helical" evidence="4">
    <location>
        <begin position="117"/>
        <end position="138"/>
    </location>
</feature>
<keyword evidence="4" id="KW-1133">Transmembrane helix</keyword>
<accession>A0A2K3UTP6</accession>
<evidence type="ECO:0008006" key="9">
    <source>
        <dbReference type="Google" id="ProtNLM"/>
    </source>
</evidence>
<evidence type="ECO:0000256" key="3">
    <source>
        <dbReference type="PROSITE-ProRule" id="PRU00284"/>
    </source>
</evidence>
<dbReference type="PANTHER" id="PTHR32089">
    <property type="entry name" value="METHYL-ACCEPTING CHEMOTAXIS PROTEIN MCPB"/>
    <property type="match status" value="1"/>
</dbReference>
<dbReference type="SMART" id="SM00304">
    <property type="entry name" value="HAMP"/>
    <property type="match status" value="2"/>
</dbReference>
<dbReference type="Pfam" id="PF00672">
    <property type="entry name" value="HAMP"/>
    <property type="match status" value="1"/>
</dbReference>
<keyword evidence="8" id="KW-1185">Reference proteome</keyword>
<feature type="domain" description="Methyl-accepting transducer" evidence="5">
    <location>
        <begin position="254"/>
        <end position="490"/>
    </location>
</feature>
<evidence type="ECO:0000256" key="4">
    <source>
        <dbReference type="SAM" id="Phobius"/>
    </source>
</evidence>
<gene>
    <name evidence="7" type="ORF">CVO96_16770</name>
</gene>
<evidence type="ECO:0000313" key="8">
    <source>
        <dbReference type="Proteomes" id="UP000236379"/>
    </source>
</evidence>
<dbReference type="GO" id="GO:0016020">
    <property type="term" value="C:membrane"/>
    <property type="evidence" value="ECO:0007669"/>
    <property type="project" value="InterPro"/>
</dbReference>
<dbReference type="CDD" id="cd06225">
    <property type="entry name" value="HAMP"/>
    <property type="match status" value="1"/>
</dbReference>
<proteinExistence type="inferred from homology"/>
<sequence length="528" mass="55531">MQGQPAIASLIVPQFQEEAIRTGVALDAALGYASRAQQADESLTNTLGAAVKDLESLRQLVNLGAGSDLRDYRSLQPDALEAASDKVGAAVQVGRGEVTRLLGERLAQTRTTMYTQLGVLGLITLGAVLLLVLVGRAISRPLTQLARGAQRLGRGDLSVHVPVDTRDEVGVVAGAFNDAVTQLRAGDEVSQARAQEAEALQANIGRFLDVTMDIAEGDLTRRGLVTEDVLGNVVDSINLMTEELGVVLRSVQGASQSVLGGSKAMLGTTAQIEQGAQLTASEAVRVSERVQEITAAIRAMALSAQSSADTARAALLASQQGQAAVSGTLDGMQNIRREVQAVAKRIKTLGDRSLEIQEIVDTISQIARQTNLLALNASIEAAGAGEAGSRFSIVADEVRKLADTSSQATARIAGLIKTVQAEIQDVVVSVEDGTREVEQGYQVAGSAGERLREIGALAEQSAQLAEEMAESTRGQVQGVEQMNQAVQQIAAVAQDSQDSAQQGRQTAETLEQLAETLGRSLERFRLPA</sequence>
<dbReference type="PANTHER" id="PTHR32089:SF114">
    <property type="entry name" value="METHYL-ACCEPTING CHEMOTAXIS PROTEIN MCPB"/>
    <property type="match status" value="1"/>
</dbReference>
<evidence type="ECO:0000256" key="2">
    <source>
        <dbReference type="ARBA" id="ARBA00029447"/>
    </source>
</evidence>
<evidence type="ECO:0000313" key="7">
    <source>
        <dbReference type="EMBL" id="PNY79915.1"/>
    </source>
</evidence>
<name>A0A2K3UTP6_9DEIO</name>
<dbReference type="Gene3D" id="6.10.340.10">
    <property type="match status" value="1"/>
</dbReference>
<evidence type="ECO:0000259" key="6">
    <source>
        <dbReference type="PROSITE" id="PS50885"/>
    </source>
</evidence>
<reference evidence="7 8" key="1">
    <citation type="submission" date="2018-01" db="EMBL/GenBank/DDBJ databases">
        <title>Deinococcus koreensis sp. nov., a radiation-resistant bacterium isolated from river water.</title>
        <authorList>
            <person name="Choi A."/>
        </authorList>
    </citation>
    <scope>NUCLEOTIDE SEQUENCE [LARGE SCALE GENOMIC DNA]</scope>
    <source>
        <strain evidence="7 8">SJW1-2</strain>
    </source>
</reference>
<dbReference type="PROSITE" id="PS50111">
    <property type="entry name" value="CHEMOTAXIS_TRANSDUC_2"/>
    <property type="match status" value="1"/>
</dbReference>
<evidence type="ECO:0000259" key="5">
    <source>
        <dbReference type="PROSITE" id="PS50111"/>
    </source>
</evidence>
<dbReference type="PROSITE" id="PS50885">
    <property type="entry name" value="HAMP"/>
    <property type="match status" value="2"/>
</dbReference>
<dbReference type="SMART" id="SM00283">
    <property type="entry name" value="MA"/>
    <property type="match status" value="1"/>
</dbReference>
<comment type="caution">
    <text evidence="7">The sequence shown here is derived from an EMBL/GenBank/DDBJ whole genome shotgun (WGS) entry which is preliminary data.</text>
</comment>
<dbReference type="SUPFAM" id="SSF58104">
    <property type="entry name" value="Methyl-accepting chemotaxis protein (MCP) signaling domain"/>
    <property type="match status" value="1"/>
</dbReference>
<dbReference type="Gene3D" id="1.10.287.950">
    <property type="entry name" value="Methyl-accepting chemotaxis protein"/>
    <property type="match status" value="1"/>
</dbReference>
<dbReference type="GO" id="GO:0007165">
    <property type="term" value="P:signal transduction"/>
    <property type="evidence" value="ECO:0007669"/>
    <property type="project" value="UniProtKB-KW"/>
</dbReference>
<keyword evidence="1 3" id="KW-0807">Transducer</keyword>
<dbReference type="Proteomes" id="UP000236379">
    <property type="component" value="Unassembled WGS sequence"/>
</dbReference>
<evidence type="ECO:0000256" key="1">
    <source>
        <dbReference type="ARBA" id="ARBA00023224"/>
    </source>
</evidence>
<keyword evidence="4" id="KW-0812">Transmembrane</keyword>
<dbReference type="OrthoDB" id="369835at2"/>
<dbReference type="InterPro" id="IPR004089">
    <property type="entry name" value="MCPsignal_dom"/>
</dbReference>
<dbReference type="EMBL" id="PPPD01000002">
    <property type="protein sequence ID" value="PNY79915.1"/>
    <property type="molecule type" value="Genomic_DNA"/>
</dbReference>
<comment type="similarity">
    <text evidence="2">Belongs to the methyl-accepting chemotaxis (MCP) protein family.</text>
</comment>
<organism evidence="7 8">
    <name type="scientific">Deinococcus koreensis</name>
    <dbReference type="NCBI Taxonomy" id="2054903"/>
    <lineage>
        <taxon>Bacteria</taxon>
        <taxon>Thermotogati</taxon>
        <taxon>Deinococcota</taxon>
        <taxon>Deinococci</taxon>
        <taxon>Deinococcales</taxon>
        <taxon>Deinococcaceae</taxon>
        <taxon>Deinococcus</taxon>
    </lineage>
</organism>
<feature type="domain" description="HAMP" evidence="6">
    <location>
        <begin position="198"/>
        <end position="249"/>
    </location>
</feature>
<dbReference type="InterPro" id="IPR003660">
    <property type="entry name" value="HAMP_dom"/>
</dbReference>
<keyword evidence="4" id="KW-0472">Membrane</keyword>
<protein>
    <recommendedName>
        <fullName evidence="9">Methyl-accepting chemotaxis protein</fullName>
    </recommendedName>
</protein>
<feature type="domain" description="HAMP" evidence="6">
    <location>
        <begin position="136"/>
        <end position="188"/>
    </location>
</feature>
<dbReference type="AlphaFoldDB" id="A0A2K3UTP6"/>
<dbReference type="Pfam" id="PF00015">
    <property type="entry name" value="MCPsignal"/>
    <property type="match status" value="1"/>
</dbReference>